<evidence type="ECO:0000313" key="1">
    <source>
        <dbReference type="EMBL" id="ANF86903.1"/>
    </source>
</evidence>
<proteinExistence type="predicted"/>
<dbReference type="KEGG" id="panr:A7J50_3526"/>
<name>A0A172Z2V9_9PSED</name>
<protein>
    <submittedName>
        <fullName evidence="1">Uncharacterized protein</fullName>
    </submittedName>
</protein>
<dbReference type="AlphaFoldDB" id="A0A172Z2V9"/>
<dbReference type="RefSeq" id="WP_064452957.1">
    <property type="nucleotide sequence ID" value="NZ_CP015600.1"/>
</dbReference>
<evidence type="ECO:0000313" key="2">
    <source>
        <dbReference type="Proteomes" id="UP000077829"/>
    </source>
</evidence>
<dbReference type="EMBL" id="CP015600">
    <property type="protein sequence ID" value="ANF86903.1"/>
    <property type="molecule type" value="Genomic_DNA"/>
</dbReference>
<dbReference type="Proteomes" id="UP000077829">
    <property type="component" value="Chromosome"/>
</dbReference>
<organism evidence="1 2">
    <name type="scientific">Pseudomonas antarctica</name>
    <dbReference type="NCBI Taxonomy" id="219572"/>
    <lineage>
        <taxon>Bacteria</taxon>
        <taxon>Pseudomonadati</taxon>
        <taxon>Pseudomonadota</taxon>
        <taxon>Gammaproteobacteria</taxon>
        <taxon>Pseudomonadales</taxon>
        <taxon>Pseudomonadaceae</taxon>
        <taxon>Pseudomonas</taxon>
    </lineage>
</organism>
<accession>A0A172Z2V9</accession>
<gene>
    <name evidence="1" type="ORF">A7J50_3526</name>
</gene>
<dbReference type="PATRIC" id="fig|219572.3.peg.3629"/>
<sequence>MLSVEPNVPAAQGSAAGYQFYTPANMGREMRAVRKDFEKHLIEKKGVSARAAPLVAHLFLAHAAPEFLVKPDQQESTKLPEPLRQSPDKIRVGSPAWMTVSLGSALAEVWGGAGASRGMSLNELGALTTLETVQPQQQALAIALGAKRVLDVGIMTGTVPRRSDGNYTPGDYQLASDGITRRSEAVEQSIVTLGTAPPTRSSLAIKALKQAFPELTDSEIETITVRKPATQRSLSGVGINTKWPTLVEAYATGDLHQHWFSFSHPRITQAQFDARIKTLPPIADQVGGAVDHYLSNVKGAMPSLMKMSLADLPLDVRQAMEWGEVQVYRLRRETGETQPEDAGRGSKVAENRGWHGVLLVIKYEGKNRLLEFFPTSGTVIDRTASLAGKRLSLNDGVIEEETVPRWRSGTKTLRYLRGTQAPFDFNAYLTGEAPRNNTSSKVIISKVGASMAAAASKGSGDNRNEWVPDTFGSAKSQAIIDVILSGNYIGNYSGHRQAFIDHANAVLPSEDNVRGYVNRLMSKENGRALVSMISFIGPLVDIYEGNIKDGLKGLAIDTLLFIGAGGLQATRKAWNAIRFASRLNKQAFRVSVLKEGTALLRGIFNPSEGFFGLPNQPSRLGDFLRRARKGVPVGIGMGVYVPVDLFAKARFANDAAPTVSEMLKKANAKPVTPIQGTVNQVTLKAIKEQEKWYAIDPDSGVPFGSPLQGFTPQTP</sequence>
<reference evidence="1 2" key="1">
    <citation type="submission" date="2016-05" db="EMBL/GenBank/DDBJ databases">
        <title>Complete genome sequence of Pseudomonas antarctica PAMC 27494.</title>
        <authorList>
            <person name="Lee J."/>
        </authorList>
    </citation>
    <scope>NUCLEOTIDE SEQUENCE [LARGE SCALE GENOMIC DNA]</scope>
    <source>
        <strain evidence="1 2">PAMC 27494</strain>
    </source>
</reference>